<feature type="non-terminal residue" evidence="1">
    <location>
        <position position="1"/>
    </location>
</feature>
<feature type="non-terminal residue" evidence="1">
    <location>
        <position position="60"/>
    </location>
</feature>
<proteinExistence type="predicted"/>
<accession>A0A8J4UMV6</accession>
<dbReference type="Proteomes" id="UP000727407">
    <property type="component" value="Unassembled WGS sequence"/>
</dbReference>
<organism evidence="1 2">
    <name type="scientific">Clarias magur</name>
    <name type="common">Asian catfish</name>
    <name type="synonym">Macropteronotus magur</name>
    <dbReference type="NCBI Taxonomy" id="1594786"/>
    <lineage>
        <taxon>Eukaryota</taxon>
        <taxon>Metazoa</taxon>
        <taxon>Chordata</taxon>
        <taxon>Craniata</taxon>
        <taxon>Vertebrata</taxon>
        <taxon>Euteleostomi</taxon>
        <taxon>Actinopterygii</taxon>
        <taxon>Neopterygii</taxon>
        <taxon>Teleostei</taxon>
        <taxon>Ostariophysi</taxon>
        <taxon>Siluriformes</taxon>
        <taxon>Clariidae</taxon>
        <taxon>Clarias</taxon>
    </lineage>
</organism>
<evidence type="ECO:0000313" key="2">
    <source>
        <dbReference type="Proteomes" id="UP000727407"/>
    </source>
</evidence>
<dbReference type="EMBL" id="QNUK01000103">
    <property type="protein sequence ID" value="KAF5901842.1"/>
    <property type="molecule type" value="Genomic_DNA"/>
</dbReference>
<comment type="caution">
    <text evidence="1">The sequence shown here is derived from an EMBL/GenBank/DDBJ whole genome shotgun (WGS) entry which is preliminary data.</text>
</comment>
<protein>
    <submittedName>
        <fullName evidence="1">tRNA uridine 5-carboxymethylaminomethyl modification enzyme MnmG</fullName>
    </submittedName>
</protein>
<gene>
    <name evidence="1" type="primary">mnmG</name>
    <name evidence="1" type="ORF">DAT39_008415</name>
</gene>
<reference evidence="1" key="1">
    <citation type="submission" date="2020-07" db="EMBL/GenBank/DDBJ databases">
        <title>Clarias magur genome sequencing, assembly and annotation.</title>
        <authorList>
            <person name="Kushwaha B."/>
            <person name="Kumar R."/>
            <person name="Das P."/>
            <person name="Joshi C.G."/>
            <person name="Kumar D."/>
            <person name="Nagpure N.S."/>
            <person name="Pandey M."/>
            <person name="Agarwal S."/>
            <person name="Srivastava S."/>
            <person name="Singh M."/>
            <person name="Sahoo L."/>
            <person name="Jayasankar P."/>
            <person name="Meher P.K."/>
            <person name="Koringa P.G."/>
            <person name="Iquebal M.A."/>
            <person name="Das S.P."/>
            <person name="Bit A."/>
            <person name="Patnaik S."/>
            <person name="Patel N."/>
            <person name="Shah T.M."/>
            <person name="Hinsu A."/>
            <person name="Jena J.K."/>
        </authorList>
    </citation>
    <scope>NUCLEOTIDE SEQUENCE</scope>
    <source>
        <strain evidence="1">CIFAMagur01</strain>
        <tissue evidence="1">Testis</tissue>
    </source>
</reference>
<sequence length="60" mass="7275">AAHFTSCCTEAHMCLLKTTERERESYRAESRYIHLKPIYNYTVRNPYFHLDNYRKCCLIN</sequence>
<dbReference type="AlphaFoldDB" id="A0A8J4UMV6"/>
<evidence type="ECO:0000313" key="1">
    <source>
        <dbReference type="EMBL" id="KAF5901842.1"/>
    </source>
</evidence>
<name>A0A8J4UMV6_CLAMG</name>
<keyword evidence="2" id="KW-1185">Reference proteome</keyword>